<organism evidence="1 2">
    <name type="scientific">Clostridium thermobutyricum DSM 4928</name>
    <dbReference type="NCBI Taxonomy" id="1121339"/>
    <lineage>
        <taxon>Bacteria</taxon>
        <taxon>Bacillati</taxon>
        <taxon>Bacillota</taxon>
        <taxon>Clostridia</taxon>
        <taxon>Eubacteriales</taxon>
        <taxon>Clostridiaceae</taxon>
        <taxon>Clostridium</taxon>
    </lineage>
</organism>
<dbReference type="EMBL" id="LTAY01000037">
    <property type="protein sequence ID" value="OPX47852.1"/>
    <property type="molecule type" value="Genomic_DNA"/>
</dbReference>
<name>A0A1V4SWP1_9CLOT</name>
<accession>A0A1V4SWP1</accession>
<sequence length="207" mass="24949">MILKVDCYLEDKINHNCNTVREFIENIIEKTEDKENKYFKISTKVGLSGNRNMILYYQDGILKSHHTTRQKFDYKLVLDYEIYDEYYMGILKMNNILSYDFDSREELKKFIEQYYYSNNTCHYINLDVKDIISELQREQEEKRIQEQFLNNSIPNIEEIDKVLKMLIDKRVNPKETLNLKGVVREIIEEVEKLKGKVSYLESQLNKK</sequence>
<proteinExistence type="predicted"/>
<comment type="caution">
    <text evidence="1">The sequence shown here is derived from an EMBL/GenBank/DDBJ whole genome shotgun (WGS) entry which is preliminary data.</text>
</comment>
<reference evidence="1 2" key="1">
    <citation type="submission" date="2016-02" db="EMBL/GenBank/DDBJ databases">
        <title>Genome sequence of Clostridium thermobutyricum DSM 4928.</title>
        <authorList>
            <person name="Poehlein A."/>
            <person name="Daniel R."/>
        </authorList>
    </citation>
    <scope>NUCLEOTIDE SEQUENCE [LARGE SCALE GENOMIC DNA]</scope>
    <source>
        <strain evidence="1 2">DSM 4928</strain>
    </source>
</reference>
<dbReference type="OrthoDB" id="10002708at2"/>
<evidence type="ECO:0000313" key="2">
    <source>
        <dbReference type="Proteomes" id="UP000191448"/>
    </source>
</evidence>
<dbReference type="AlphaFoldDB" id="A0A1V4SWP1"/>
<evidence type="ECO:0000313" key="1">
    <source>
        <dbReference type="EMBL" id="OPX47852.1"/>
    </source>
</evidence>
<protein>
    <submittedName>
        <fullName evidence="1">Uncharacterized protein</fullName>
    </submittedName>
</protein>
<dbReference type="Proteomes" id="UP000191448">
    <property type="component" value="Unassembled WGS sequence"/>
</dbReference>
<dbReference type="RefSeq" id="WP_080022638.1">
    <property type="nucleotide sequence ID" value="NZ_LTAY01000037.1"/>
</dbReference>
<gene>
    <name evidence="1" type="ORF">CLTHE_14230</name>
</gene>